<gene>
    <name evidence="2" type="ORF">CC78DRAFT_565123</name>
</gene>
<feature type="region of interest" description="Disordered" evidence="1">
    <location>
        <begin position="147"/>
        <end position="168"/>
    </location>
</feature>
<comment type="caution">
    <text evidence="2">The sequence shown here is derived from an EMBL/GenBank/DDBJ whole genome shotgun (WGS) entry which is preliminary data.</text>
</comment>
<proteinExistence type="predicted"/>
<protein>
    <submittedName>
        <fullName evidence="2">Uncharacterized protein</fullName>
    </submittedName>
</protein>
<reference evidence="3" key="1">
    <citation type="journal article" date="2020" name="Stud. Mycol.">
        <title>101 Dothideomycetes genomes: A test case for predicting lifestyles and emergence of pathogens.</title>
        <authorList>
            <person name="Haridas S."/>
            <person name="Albert R."/>
            <person name="Binder M."/>
            <person name="Bloem J."/>
            <person name="LaButti K."/>
            <person name="Salamov A."/>
            <person name="Andreopoulos B."/>
            <person name="Baker S."/>
            <person name="Barry K."/>
            <person name="Bills G."/>
            <person name="Bluhm B."/>
            <person name="Cannon C."/>
            <person name="Castanera R."/>
            <person name="Culley D."/>
            <person name="Daum C."/>
            <person name="Ezra D."/>
            <person name="Gonzalez J."/>
            <person name="Henrissat B."/>
            <person name="Kuo A."/>
            <person name="Liang C."/>
            <person name="Lipzen A."/>
            <person name="Lutzoni F."/>
            <person name="Magnuson J."/>
            <person name="Mondo S."/>
            <person name="Nolan M."/>
            <person name="Ohm R."/>
            <person name="Pangilinan J."/>
            <person name="Park H.-J."/>
            <person name="Ramirez L."/>
            <person name="Alfaro M."/>
            <person name="Sun H."/>
            <person name="Tritt A."/>
            <person name="Yoshinaga Y."/>
            <person name="Zwiers L.-H."/>
            <person name="Turgeon B."/>
            <person name="Goodwin S."/>
            <person name="Spatafora J."/>
            <person name="Crous P."/>
            <person name="Grigoriev I."/>
        </authorList>
    </citation>
    <scope>NUCLEOTIDE SEQUENCE [LARGE SCALE GENOMIC DNA]</scope>
    <source>
        <strain evidence="3">CBS 304.66</strain>
    </source>
</reference>
<accession>A0A9P4N9D5</accession>
<dbReference type="Proteomes" id="UP000800093">
    <property type="component" value="Unassembled WGS sequence"/>
</dbReference>
<feature type="compositionally biased region" description="Basic and acidic residues" evidence="1">
    <location>
        <begin position="147"/>
        <end position="157"/>
    </location>
</feature>
<evidence type="ECO:0000256" key="1">
    <source>
        <dbReference type="SAM" id="MobiDB-lite"/>
    </source>
</evidence>
<evidence type="ECO:0000313" key="2">
    <source>
        <dbReference type="EMBL" id="KAF2269027.1"/>
    </source>
</evidence>
<dbReference type="EMBL" id="ML986584">
    <property type="protein sequence ID" value="KAF2269027.1"/>
    <property type="molecule type" value="Genomic_DNA"/>
</dbReference>
<feature type="compositionally biased region" description="Basic and acidic residues" evidence="1">
    <location>
        <begin position="65"/>
        <end position="78"/>
    </location>
</feature>
<sequence length="212" mass="24817">MEKDIDFASTKSDELVRSHCREERYVEKLVLAPQAKRVRVHAPVEEESSSSFKYNYRRVACAKKMTTESERENEKDGVVSKQSRRPRNPDHRRETQANDSEVHRYKKESRTRENTNHVNLRRQSRIKIPVVVVTRLRFQGHNYRLETEQTKDAKEESEPTQGLDFGDMSPTLKVEVAEALRAQMLYDSRGSFSARRAFGNRTSPDIAEYTFY</sequence>
<feature type="compositionally biased region" description="Basic and acidic residues" evidence="1">
    <location>
        <begin position="87"/>
        <end position="115"/>
    </location>
</feature>
<dbReference type="AlphaFoldDB" id="A0A9P4N9D5"/>
<keyword evidence="3" id="KW-1185">Reference proteome</keyword>
<organism evidence="2 3">
    <name type="scientific">Lojkania enalia</name>
    <dbReference type="NCBI Taxonomy" id="147567"/>
    <lineage>
        <taxon>Eukaryota</taxon>
        <taxon>Fungi</taxon>
        <taxon>Dikarya</taxon>
        <taxon>Ascomycota</taxon>
        <taxon>Pezizomycotina</taxon>
        <taxon>Dothideomycetes</taxon>
        <taxon>Pleosporomycetidae</taxon>
        <taxon>Pleosporales</taxon>
        <taxon>Pleosporales incertae sedis</taxon>
        <taxon>Lojkania</taxon>
    </lineage>
</organism>
<feature type="region of interest" description="Disordered" evidence="1">
    <location>
        <begin position="65"/>
        <end position="116"/>
    </location>
</feature>
<evidence type="ECO:0000313" key="3">
    <source>
        <dbReference type="Proteomes" id="UP000800093"/>
    </source>
</evidence>
<name>A0A9P4N9D5_9PLEO</name>